<dbReference type="OMA" id="GQPHWII"/>
<sequence>MLSDPCCSVKISASYFAEMMSRFSGRLNRFVCGMAAPPPEEEDDDAAASAGGEAEDALNTPFLRYRRARHRPSPPLAAPYWPRGFADEEKAEKEAVVFEAAFRRLLAEKEEKAEEEEGSSWLRGVVLAMERPPEPRGKDEEVRLPCLALPSLDGYRVYSLAEGRMCDDGDVRLPMACRRRYVSSPYGGKVFVTDLNWRYLSHLVDPFTGERTPLPDLPIPLSETEPTPCADDEPRANRTVAVGTDDCFAWDWSPRGVMVARGDTVFFCEAGGGEGGGEWKPVHRSRTNSPMTVNHRGGFFFVLERRSLLTTVFDAETLAPTAEIAPPPSRHDIDDAYLVASTDDVLLLVRRRAADSDIREVFTHAYRARHRGARPSPPPAWAPVTDIGDRAAFVTRAHGFTVGVVGPDPDADGGEEAAATVRRNRVYVIRGSTTRDQLDRRVVSHKIGEVHLKNPMPPTLLPLLQGELDGGGCLHERKLGQPHWIIRRDQPTSASVNDSEESDLSTSASVNESDESDQSSSISVNESEESDLSSSGSVNESEE</sequence>
<feature type="compositionally biased region" description="Low complexity" evidence="1">
    <location>
        <begin position="532"/>
        <end position="543"/>
    </location>
</feature>
<dbReference type="OrthoDB" id="676450at2759"/>
<gene>
    <name evidence="3" type="primary">OSJNBa0056O06.25</name>
</gene>
<feature type="region of interest" description="Disordered" evidence="1">
    <location>
        <begin position="484"/>
        <end position="543"/>
    </location>
</feature>
<organism evidence="3 4">
    <name type="scientific">Oryza sativa subsp. japonica</name>
    <name type="common">Rice</name>
    <dbReference type="NCBI Taxonomy" id="39947"/>
    <lineage>
        <taxon>Eukaryota</taxon>
        <taxon>Viridiplantae</taxon>
        <taxon>Streptophyta</taxon>
        <taxon>Embryophyta</taxon>
        <taxon>Tracheophyta</taxon>
        <taxon>Spermatophyta</taxon>
        <taxon>Magnoliopsida</taxon>
        <taxon>Liliopsida</taxon>
        <taxon>Poales</taxon>
        <taxon>Poaceae</taxon>
        <taxon>BOP clade</taxon>
        <taxon>Oryzoideae</taxon>
        <taxon>Oryzeae</taxon>
        <taxon>Oryzinae</taxon>
        <taxon>Oryza</taxon>
        <taxon>Oryza sativa</taxon>
    </lineage>
</organism>
<dbReference type="Proteomes" id="UP000000763">
    <property type="component" value="Chromosome 8"/>
</dbReference>
<dbReference type="EMBL" id="AP005441">
    <property type="protein sequence ID" value="BAD05606.1"/>
    <property type="molecule type" value="Genomic_DNA"/>
</dbReference>
<dbReference type="Gramene" id="Os08t0193000-00">
    <property type="protein sequence ID" value="Os08t0193000-00"/>
    <property type="gene ID" value="Os08g0193000"/>
</dbReference>
<reference evidence="4" key="1">
    <citation type="journal article" date="2005" name="Nature">
        <title>The map-based sequence of the rice genome.</title>
        <authorList>
            <consortium name="International rice genome sequencing project (IRGSP)"/>
            <person name="Matsumoto T."/>
            <person name="Wu J."/>
            <person name="Kanamori H."/>
            <person name="Katayose Y."/>
            <person name="Fujisawa M."/>
            <person name="Namiki N."/>
            <person name="Mizuno H."/>
            <person name="Yamamoto K."/>
            <person name="Antonio B.A."/>
            <person name="Baba T."/>
            <person name="Sakata K."/>
            <person name="Nagamura Y."/>
            <person name="Aoki H."/>
            <person name="Arikawa K."/>
            <person name="Arita K."/>
            <person name="Bito T."/>
            <person name="Chiden Y."/>
            <person name="Fujitsuka N."/>
            <person name="Fukunaka R."/>
            <person name="Hamada M."/>
            <person name="Harada C."/>
            <person name="Hayashi A."/>
            <person name="Hijishita S."/>
            <person name="Honda M."/>
            <person name="Hosokawa S."/>
            <person name="Ichikawa Y."/>
            <person name="Idonuma A."/>
            <person name="Iijima M."/>
            <person name="Ikeda M."/>
            <person name="Ikeno M."/>
            <person name="Ito K."/>
            <person name="Ito S."/>
            <person name="Ito T."/>
            <person name="Ito Y."/>
            <person name="Ito Y."/>
            <person name="Iwabuchi A."/>
            <person name="Kamiya K."/>
            <person name="Karasawa W."/>
            <person name="Kurita K."/>
            <person name="Katagiri S."/>
            <person name="Kikuta A."/>
            <person name="Kobayashi H."/>
            <person name="Kobayashi N."/>
            <person name="Machita K."/>
            <person name="Maehara T."/>
            <person name="Masukawa M."/>
            <person name="Mizubayashi T."/>
            <person name="Mukai Y."/>
            <person name="Nagasaki H."/>
            <person name="Nagata Y."/>
            <person name="Naito S."/>
            <person name="Nakashima M."/>
            <person name="Nakama Y."/>
            <person name="Nakamichi Y."/>
            <person name="Nakamura M."/>
            <person name="Meguro A."/>
            <person name="Negishi M."/>
            <person name="Ohta I."/>
            <person name="Ohta T."/>
            <person name="Okamoto M."/>
            <person name="Ono N."/>
            <person name="Saji S."/>
            <person name="Sakaguchi M."/>
            <person name="Sakai K."/>
            <person name="Shibata M."/>
            <person name="Shimokawa T."/>
            <person name="Song J."/>
            <person name="Takazaki Y."/>
            <person name="Terasawa K."/>
            <person name="Tsugane M."/>
            <person name="Tsuji K."/>
            <person name="Ueda S."/>
            <person name="Waki K."/>
            <person name="Yamagata H."/>
            <person name="Yamamoto M."/>
            <person name="Yamamoto S."/>
            <person name="Yamane H."/>
            <person name="Yoshiki S."/>
            <person name="Yoshihara R."/>
            <person name="Yukawa K."/>
            <person name="Zhong H."/>
            <person name="Yano M."/>
            <person name="Yuan Q."/>
            <person name="Ouyang S."/>
            <person name="Liu J."/>
            <person name="Jones K.M."/>
            <person name="Gansberger K."/>
            <person name="Moffat K."/>
            <person name="Hill J."/>
            <person name="Bera J."/>
            <person name="Fadrosh D."/>
            <person name="Jin S."/>
            <person name="Johri S."/>
            <person name="Kim M."/>
            <person name="Overton L."/>
            <person name="Reardon M."/>
            <person name="Tsitrin T."/>
            <person name="Vuong H."/>
            <person name="Weaver B."/>
            <person name="Ciecko A."/>
            <person name="Tallon L."/>
            <person name="Jackson J."/>
            <person name="Pai G."/>
            <person name="Aken S.V."/>
            <person name="Utterback T."/>
            <person name="Reidmuller S."/>
            <person name="Feldblyum T."/>
            <person name="Hsiao J."/>
            <person name="Zismann V."/>
            <person name="Iobst S."/>
            <person name="de Vazeille A.R."/>
            <person name="Buell C.R."/>
            <person name="Ying K."/>
            <person name="Li Y."/>
            <person name="Lu T."/>
            <person name="Huang Y."/>
            <person name="Zhao Q."/>
            <person name="Feng Q."/>
            <person name="Zhang L."/>
            <person name="Zhu J."/>
            <person name="Weng Q."/>
            <person name="Mu J."/>
            <person name="Lu Y."/>
            <person name="Fan D."/>
            <person name="Liu Y."/>
            <person name="Guan J."/>
            <person name="Zhang Y."/>
            <person name="Yu S."/>
            <person name="Liu X."/>
            <person name="Zhang Y."/>
            <person name="Hong G."/>
            <person name="Han B."/>
            <person name="Choisne N."/>
            <person name="Demange N."/>
            <person name="Orjeda G."/>
            <person name="Samain S."/>
            <person name="Cattolico L."/>
            <person name="Pelletier E."/>
            <person name="Couloux A."/>
            <person name="Segurens B."/>
            <person name="Wincker P."/>
            <person name="D'Hont A."/>
            <person name="Scarpelli C."/>
            <person name="Weissenbach J."/>
            <person name="Salanoubat M."/>
            <person name="Quetier F."/>
            <person name="Yu Y."/>
            <person name="Kim H.R."/>
            <person name="Rambo T."/>
            <person name="Currie J."/>
            <person name="Collura K."/>
            <person name="Luo M."/>
            <person name="Yang T."/>
            <person name="Ammiraju J.S.S."/>
            <person name="Engler F."/>
            <person name="Soderlund C."/>
            <person name="Wing R.A."/>
            <person name="Palmer L.E."/>
            <person name="de la Bastide M."/>
            <person name="Spiegel L."/>
            <person name="Nascimento L."/>
            <person name="Zutavern T."/>
            <person name="O'Shaughnessy A."/>
            <person name="Dike S."/>
            <person name="Dedhia N."/>
            <person name="Preston R."/>
            <person name="Balija V."/>
            <person name="McCombie W.R."/>
            <person name="Chow T."/>
            <person name="Chen H."/>
            <person name="Chung M."/>
            <person name="Chen C."/>
            <person name="Shaw J."/>
            <person name="Wu H."/>
            <person name="Hsiao K."/>
            <person name="Chao Y."/>
            <person name="Chu M."/>
            <person name="Cheng C."/>
            <person name="Hour A."/>
            <person name="Lee P."/>
            <person name="Lin S."/>
            <person name="Lin Y."/>
            <person name="Liou J."/>
            <person name="Liu S."/>
            <person name="Hsing Y."/>
            <person name="Raghuvanshi S."/>
            <person name="Mohanty A."/>
            <person name="Bharti A.K."/>
            <person name="Gaur A."/>
            <person name="Gupta V."/>
            <person name="Kumar D."/>
            <person name="Ravi V."/>
            <person name="Vij S."/>
            <person name="Kapur A."/>
            <person name="Khurana P."/>
            <person name="Khurana P."/>
            <person name="Khurana J.P."/>
            <person name="Tyagi A.K."/>
            <person name="Gaikwad K."/>
            <person name="Singh A."/>
            <person name="Dalal V."/>
            <person name="Srivastava S."/>
            <person name="Dixit A."/>
            <person name="Pal A.K."/>
            <person name="Ghazi I.A."/>
            <person name="Yadav M."/>
            <person name="Pandit A."/>
            <person name="Bhargava A."/>
            <person name="Sureshbabu K."/>
            <person name="Batra K."/>
            <person name="Sharma T.R."/>
            <person name="Mohapatra T."/>
            <person name="Singh N.K."/>
            <person name="Messing J."/>
            <person name="Nelson A.B."/>
            <person name="Fuks G."/>
            <person name="Kavchok S."/>
            <person name="Keizer G."/>
            <person name="Linton E."/>
            <person name="Llaca V."/>
            <person name="Song R."/>
            <person name="Tanyolac B."/>
            <person name="Young S."/>
            <person name="Ho-Il K."/>
            <person name="Hahn J.H."/>
            <person name="Sangsakoo G."/>
            <person name="Vanavichit A."/>
            <person name="de Mattos Luiz.A.T."/>
            <person name="Zimmer P.D."/>
            <person name="Malone G."/>
            <person name="Dellagostin O."/>
            <person name="de Oliveira A.C."/>
            <person name="Bevan M."/>
            <person name="Bancroft I."/>
            <person name="Minx P."/>
            <person name="Cordum H."/>
            <person name="Wilson R."/>
            <person name="Cheng Z."/>
            <person name="Jin W."/>
            <person name="Jiang J."/>
            <person name="Leong S.A."/>
            <person name="Iwama H."/>
            <person name="Gojobori T."/>
            <person name="Itoh T."/>
            <person name="Niimura Y."/>
            <person name="Fujii Y."/>
            <person name="Habara T."/>
            <person name="Sakai H."/>
            <person name="Sato Y."/>
            <person name="Wilson G."/>
            <person name="Kumar K."/>
            <person name="McCouch S."/>
            <person name="Juretic N."/>
            <person name="Hoen D."/>
            <person name="Wright S."/>
            <person name="Bruskiewich R."/>
            <person name="Bureau T."/>
            <person name="Miyao A."/>
            <person name="Hirochika H."/>
            <person name="Nishikawa T."/>
            <person name="Kadowaki K."/>
            <person name="Sugiura M."/>
            <person name="Burr B."/>
            <person name="Sasaki T."/>
        </authorList>
    </citation>
    <scope>NUCLEOTIDE SEQUENCE [LARGE SCALE GENOMIC DNA]</scope>
    <source>
        <strain evidence="4">cv. Nipponbare</strain>
    </source>
</reference>
<evidence type="ECO:0000313" key="3">
    <source>
        <dbReference type="EMBL" id="BAD05606.1"/>
    </source>
</evidence>
<evidence type="ECO:0000256" key="1">
    <source>
        <dbReference type="SAM" id="MobiDB-lite"/>
    </source>
</evidence>
<accession>A0A0P0XD53</accession>
<dbReference type="InterPro" id="IPR005174">
    <property type="entry name" value="KIB1-4_b-propeller"/>
</dbReference>
<reference evidence="4" key="2">
    <citation type="journal article" date="2008" name="Nucleic Acids Res.">
        <title>The rice annotation project database (RAP-DB): 2008 update.</title>
        <authorList>
            <consortium name="The rice annotation project (RAP)"/>
        </authorList>
    </citation>
    <scope>GENOME REANNOTATION</scope>
    <source>
        <strain evidence="4">cv. Nipponbare</strain>
    </source>
</reference>
<evidence type="ECO:0000313" key="4">
    <source>
        <dbReference type="Proteomes" id="UP000000763"/>
    </source>
</evidence>
<dbReference type="PANTHER" id="PTHR33127">
    <property type="entry name" value="TRANSMEMBRANE PROTEIN"/>
    <property type="match status" value="1"/>
</dbReference>
<dbReference type="PANTHER" id="PTHR33127:SF24">
    <property type="entry name" value="OS08G0193000 PROTEIN"/>
    <property type="match status" value="1"/>
</dbReference>
<proteinExistence type="predicted"/>
<name>A0A0P0XD53_ORYSJ</name>
<feature type="domain" description="KIB1-4 beta-propeller" evidence="2">
    <location>
        <begin position="170"/>
        <end position="429"/>
    </location>
</feature>
<dbReference type="Pfam" id="PF03478">
    <property type="entry name" value="Beta-prop_KIB1-4"/>
    <property type="match status" value="1"/>
</dbReference>
<dbReference type="AlphaFoldDB" id="A0A0P0XD53"/>
<evidence type="ECO:0000259" key="2">
    <source>
        <dbReference type="Pfam" id="PF03478"/>
    </source>
</evidence>
<protein>
    <recommendedName>
        <fullName evidence="2">KIB1-4 beta-propeller domain-containing protein</fullName>
    </recommendedName>
</protein>